<evidence type="ECO:0000313" key="2">
    <source>
        <dbReference type="EMBL" id="AXF24830.1"/>
    </source>
</evidence>
<accession>A0A2Z5N6K8</accession>
<protein>
    <submittedName>
        <fullName evidence="2">Uncharacterized protein</fullName>
    </submittedName>
</protein>
<feature type="region of interest" description="Disordered" evidence="1">
    <location>
        <begin position="14"/>
        <end position="43"/>
    </location>
</feature>
<dbReference type="RefSeq" id="WP_114181198.1">
    <property type="nucleotide sequence ID" value="NZ_CP024903.1"/>
</dbReference>
<proteinExistence type="predicted"/>
<dbReference type="AlphaFoldDB" id="A0A2Z5N6K8"/>
<evidence type="ECO:0000313" key="3">
    <source>
        <dbReference type="Proteomes" id="UP000253104"/>
    </source>
</evidence>
<evidence type="ECO:0000256" key="1">
    <source>
        <dbReference type="SAM" id="MobiDB-lite"/>
    </source>
</evidence>
<dbReference type="EMBL" id="CP024903">
    <property type="protein sequence ID" value="AXF24830.1"/>
    <property type="molecule type" value="Genomic_DNA"/>
</dbReference>
<sequence>MIDDQVNLEELEEMKRQRQAVQEATDDGMPVAPGEDAKAHAEMRYRRPKQWVKYARKWIGARGHTVS</sequence>
<name>A0A2Z5N6K8_BURPY</name>
<organism evidence="2 3">
    <name type="scientific">Burkholderia pyrrocinia</name>
    <name type="common">Pseudomonas pyrrocinia</name>
    <dbReference type="NCBI Taxonomy" id="60550"/>
    <lineage>
        <taxon>Bacteria</taxon>
        <taxon>Pseudomonadati</taxon>
        <taxon>Pseudomonadota</taxon>
        <taxon>Betaproteobacteria</taxon>
        <taxon>Burkholderiales</taxon>
        <taxon>Burkholderiaceae</taxon>
        <taxon>Burkholderia</taxon>
        <taxon>Burkholderia cepacia complex</taxon>
    </lineage>
</organism>
<dbReference type="OrthoDB" id="9104186at2"/>
<dbReference type="Proteomes" id="UP000253104">
    <property type="component" value="Chromosome mHSR5_B"/>
</dbReference>
<gene>
    <name evidence="2" type="ORF">CUJ89_31840</name>
</gene>
<reference evidence="2 3" key="1">
    <citation type="journal article" date="2018" name="ISME J.">
        <title>Involvement of Burkholderiaceae and sulfurous volatiles in disease-suppressive soils.</title>
        <authorList>
            <person name="Carrion V.J."/>
            <person name="Cordovez V."/>
            <person name="Tyc O."/>
            <person name="Etalo D.W."/>
            <person name="de Bruijn I."/>
            <person name="de Jager V.C."/>
            <person name="Medema M.H."/>
            <person name="Eberl L."/>
            <person name="Raaijmakers J.M."/>
        </authorList>
    </citation>
    <scope>NUCLEOTIDE SEQUENCE [LARGE SCALE GENOMIC DNA]</scope>
    <source>
        <strain evidence="3">mHSR5</strain>
    </source>
</reference>